<keyword evidence="4 6" id="KW-0732">Signal</keyword>
<dbReference type="RefSeq" id="WP_256834807.1">
    <property type="nucleotide sequence ID" value="NZ_CP063414.1"/>
</dbReference>
<dbReference type="EMBL" id="CP063414">
    <property type="protein sequence ID" value="UOE77593.1"/>
    <property type="molecule type" value="Genomic_DNA"/>
</dbReference>
<dbReference type="Pfam" id="PF01497">
    <property type="entry name" value="Peripla_BP_2"/>
    <property type="match status" value="1"/>
</dbReference>
<feature type="signal peptide" evidence="6">
    <location>
        <begin position="1"/>
        <end position="31"/>
    </location>
</feature>
<accession>A0AB38R1R6</accession>
<dbReference type="PANTHER" id="PTHR30532">
    <property type="entry name" value="IRON III DICITRATE-BINDING PERIPLASMIC PROTEIN"/>
    <property type="match status" value="1"/>
</dbReference>
<evidence type="ECO:0000256" key="4">
    <source>
        <dbReference type="ARBA" id="ARBA00022729"/>
    </source>
</evidence>
<dbReference type="InterPro" id="IPR002491">
    <property type="entry name" value="ABC_transptr_periplasmic_BD"/>
</dbReference>
<keyword evidence="3" id="KW-0813">Transport</keyword>
<proteinExistence type="inferred from homology"/>
<evidence type="ECO:0000313" key="9">
    <source>
        <dbReference type="Proteomes" id="UP001058458"/>
    </source>
</evidence>
<comment type="similarity">
    <text evidence="2">Belongs to the bacterial solute-binding protein 8 family.</text>
</comment>
<dbReference type="Proteomes" id="UP001058458">
    <property type="component" value="Chromosome"/>
</dbReference>
<dbReference type="GO" id="GO:0030288">
    <property type="term" value="C:outer membrane-bounded periplasmic space"/>
    <property type="evidence" value="ECO:0007669"/>
    <property type="project" value="TreeGrafter"/>
</dbReference>
<dbReference type="AlphaFoldDB" id="A0AB38R1R6"/>
<dbReference type="GO" id="GO:1901678">
    <property type="term" value="P:iron coordination entity transport"/>
    <property type="evidence" value="ECO:0007669"/>
    <property type="project" value="UniProtKB-ARBA"/>
</dbReference>
<evidence type="ECO:0000256" key="1">
    <source>
        <dbReference type="ARBA" id="ARBA00004196"/>
    </source>
</evidence>
<dbReference type="SUPFAM" id="SSF53807">
    <property type="entry name" value="Helical backbone' metal receptor"/>
    <property type="match status" value="1"/>
</dbReference>
<gene>
    <name evidence="8" type="ORF">IMI45_07240</name>
</gene>
<dbReference type="InterPro" id="IPR051313">
    <property type="entry name" value="Bact_iron-sidero_bind"/>
</dbReference>
<evidence type="ECO:0000313" key="8">
    <source>
        <dbReference type="EMBL" id="UOE77593.1"/>
    </source>
</evidence>
<feature type="chain" id="PRO_5044299599" evidence="6">
    <location>
        <begin position="32"/>
        <end position="358"/>
    </location>
</feature>
<dbReference type="Gene3D" id="3.40.50.1980">
    <property type="entry name" value="Nitrogenase molybdenum iron protein domain"/>
    <property type="match status" value="2"/>
</dbReference>
<feature type="compositionally biased region" description="Low complexity" evidence="5">
    <location>
        <begin position="27"/>
        <end position="37"/>
    </location>
</feature>
<comment type="subcellular location">
    <subcellularLocation>
        <location evidence="1">Cell envelope</location>
    </subcellularLocation>
</comment>
<dbReference type="PROSITE" id="PS51257">
    <property type="entry name" value="PROKAR_LIPOPROTEIN"/>
    <property type="match status" value="1"/>
</dbReference>
<feature type="region of interest" description="Disordered" evidence="5">
    <location>
        <begin position="27"/>
        <end position="51"/>
    </location>
</feature>
<evidence type="ECO:0000259" key="7">
    <source>
        <dbReference type="PROSITE" id="PS50983"/>
    </source>
</evidence>
<evidence type="ECO:0000256" key="2">
    <source>
        <dbReference type="ARBA" id="ARBA00008814"/>
    </source>
</evidence>
<protein>
    <submittedName>
        <fullName evidence="8">Iron-siderophore ABC transporter substrate-binding protein</fullName>
    </submittedName>
</protein>
<evidence type="ECO:0000256" key="3">
    <source>
        <dbReference type="ARBA" id="ARBA00022448"/>
    </source>
</evidence>
<sequence length="358" mass="39113">MVAKQNFSFKLLVILTALMIALVGCSSQSSSSPSNSKSNEEKQINTGTSTADDTKYPIEIKHAFGTTVIKSKPKRVVTIQWGNQDIPLALGVVPVGFSAANFGVQDDSGLLPWTAKKLKELGETKPNVFHDTDGLDFEAISDAKPDVILAAYSGITKEDYDMLSQIAPVVAYPEAPWATPWRDQILMNAAGMGMKTEGEKLVKDMEKLIQEKLSKYPQIKDKKFVWANFSADDLSKLHIYTPVDTRVAFLHEFGLEYPESVKKLIKDPKSFYLDLSAENAEALNDVDIIVGYGNEELYNALKADPVLGKIPAIQRGSVAFIDSSTPLVAAATPTPLSIEYTIDDYLELIGGAASKVNE</sequence>
<dbReference type="PROSITE" id="PS50983">
    <property type="entry name" value="FE_B12_PBP"/>
    <property type="match status" value="1"/>
</dbReference>
<name>A0AB38R1R6_PARTM</name>
<dbReference type="PANTHER" id="PTHR30532:SF24">
    <property type="entry name" value="FERRIC ENTEROBACTIN-BINDING PERIPLASMIC PROTEIN FEPB"/>
    <property type="match status" value="1"/>
</dbReference>
<dbReference type="CDD" id="cd01146">
    <property type="entry name" value="FhuD"/>
    <property type="match status" value="1"/>
</dbReference>
<reference evidence="8" key="1">
    <citation type="submission" date="2020-10" db="EMBL/GenBank/DDBJ databases">
        <authorList>
            <person name="Delgado J.A."/>
            <person name="Gonzalez J.M."/>
        </authorList>
    </citation>
    <scope>NUCLEOTIDE SEQUENCE</scope>
    <source>
        <strain evidence="8">23.6</strain>
    </source>
</reference>
<evidence type="ECO:0000256" key="6">
    <source>
        <dbReference type="SAM" id="SignalP"/>
    </source>
</evidence>
<feature type="domain" description="Fe/B12 periplasmic-binding" evidence="7">
    <location>
        <begin position="75"/>
        <end position="353"/>
    </location>
</feature>
<organism evidence="8 9">
    <name type="scientific">Parageobacillus thermoglucosidasius</name>
    <name type="common">Geobacillus thermoglucosidasius</name>
    <dbReference type="NCBI Taxonomy" id="1426"/>
    <lineage>
        <taxon>Bacteria</taxon>
        <taxon>Bacillati</taxon>
        <taxon>Bacillota</taxon>
        <taxon>Bacilli</taxon>
        <taxon>Bacillales</taxon>
        <taxon>Anoxybacillaceae</taxon>
        <taxon>Parageobacillus</taxon>
    </lineage>
</organism>
<evidence type="ECO:0000256" key="5">
    <source>
        <dbReference type="SAM" id="MobiDB-lite"/>
    </source>
</evidence>